<proteinExistence type="predicted"/>
<sequence>MHEAGCHICLDASVLTFNRKLSISFLGMIEKEVSKLEDKKPIWQKTPIWDLIVINKYFALSNLIKGDEASKNIWKWNA</sequence>
<evidence type="ECO:0000313" key="1">
    <source>
        <dbReference type="EMBL" id="CAG9317746.1"/>
    </source>
</evidence>
<dbReference type="AlphaFoldDB" id="A0AAU9J064"/>
<protein>
    <submittedName>
        <fullName evidence="1">Uncharacterized protein</fullName>
    </submittedName>
</protein>
<organism evidence="1 2">
    <name type="scientific">Blepharisma stoltei</name>
    <dbReference type="NCBI Taxonomy" id="1481888"/>
    <lineage>
        <taxon>Eukaryota</taxon>
        <taxon>Sar</taxon>
        <taxon>Alveolata</taxon>
        <taxon>Ciliophora</taxon>
        <taxon>Postciliodesmatophora</taxon>
        <taxon>Heterotrichea</taxon>
        <taxon>Heterotrichida</taxon>
        <taxon>Blepharismidae</taxon>
        <taxon>Blepharisma</taxon>
    </lineage>
</organism>
<gene>
    <name evidence="1" type="ORF">BSTOLATCC_MIC18988</name>
</gene>
<keyword evidence="2" id="KW-1185">Reference proteome</keyword>
<dbReference type="Proteomes" id="UP001162131">
    <property type="component" value="Unassembled WGS sequence"/>
</dbReference>
<name>A0AAU9J064_9CILI</name>
<comment type="caution">
    <text evidence="1">The sequence shown here is derived from an EMBL/GenBank/DDBJ whole genome shotgun (WGS) entry which is preliminary data.</text>
</comment>
<dbReference type="EMBL" id="CAJZBQ010000018">
    <property type="protein sequence ID" value="CAG9317746.1"/>
    <property type="molecule type" value="Genomic_DNA"/>
</dbReference>
<evidence type="ECO:0000313" key="2">
    <source>
        <dbReference type="Proteomes" id="UP001162131"/>
    </source>
</evidence>
<accession>A0AAU9J064</accession>
<reference evidence="1" key="1">
    <citation type="submission" date="2021-09" db="EMBL/GenBank/DDBJ databases">
        <authorList>
            <consortium name="AG Swart"/>
            <person name="Singh M."/>
            <person name="Singh A."/>
            <person name="Seah K."/>
            <person name="Emmerich C."/>
        </authorList>
    </citation>
    <scope>NUCLEOTIDE SEQUENCE</scope>
    <source>
        <strain evidence="1">ATCC30299</strain>
    </source>
</reference>